<evidence type="ECO:0000256" key="1">
    <source>
        <dbReference type="SAM" id="SignalP"/>
    </source>
</evidence>
<evidence type="ECO:0008006" key="4">
    <source>
        <dbReference type="Google" id="ProtNLM"/>
    </source>
</evidence>
<accession>A0A222FEF9</accession>
<feature type="chain" id="PRO_5013030566" description="Toluene tolerance protein" evidence="1">
    <location>
        <begin position="27"/>
        <end position="209"/>
    </location>
</feature>
<proteinExistence type="predicted"/>
<organism evidence="2 3">
    <name type="scientific">Bacterioplanes sanyensis</name>
    <dbReference type="NCBI Taxonomy" id="1249553"/>
    <lineage>
        <taxon>Bacteria</taxon>
        <taxon>Pseudomonadati</taxon>
        <taxon>Pseudomonadota</taxon>
        <taxon>Gammaproteobacteria</taxon>
        <taxon>Oceanospirillales</taxon>
        <taxon>Oceanospirillaceae</taxon>
        <taxon>Bacterioplanes</taxon>
    </lineage>
</organism>
<dbReference type="OrthoDB" id="9787053at2"/>
<dbReference type="InterPro" id="IPR042245">
    <property type="entry name" value="Tgt2/MlaC_sf"/>
</dbReference>
<keyword evidence="3" id="KW-1185">Reference proteome</keyword>
<name>A0A222FEF9_9GAMM</name>
<dbReference type="KEGG" id="bsan:CHH28_01740"/>
<evidence type="ECO:0000313" key="3">
    <source>
        <dbReference type="Proteomes" id="UP000202440"/>
    </source>
</evidence>
<sequence>MRIAIQSAASFLIVTALTLVSSVASAAQAPHKVVEQATQGVIQELKRLPVESRTDEQVRHLVMTYIVPAIDQRRVAMGALGKNWRRASAQQQQRFIDLFRDLQIRTYSGAFKAFSGEQISLEPARFNQRGDRALVKGQLVQSSGQTIPLDFRLYQTKQGDWQVYDAVVAGLSMVKAYRSQLSEQLQSMSMDELLADMEQQVPAAQQAQR</sequence>
<dbReference type="RefSeq" id="WP_094058693.1">
    <property type="nucleotide sequence ID" value="NZ_CP022530.1"/>
</dbReference>
<evidence type="ECO:0000313" key="2">
    <source>
        <dbReference type="EMBL" id="ASP37475.1"/>
    </source>
</evidence>
<dbReference type="InterPro" id="IPR008869">
    <property type="entry name" value="MlaC/ttg2D"/>
</dbReference>
<dbReference type="Gene3D" id="3.10.450.710">
    <property type="entry name" value="Tgt2/MlaC"/>
    <property type="match status" value="1"/>
</dbReference>
<dbReference type="PIRSF" id="PIRSF004649">
    <property type="entry name" value="MlaC"/>
    <property type="match status" value="1"/>
</dbReference>
<dbReference type="Proteomes" id="UP000202440">
    <property type="component" value="Chromosome"/>
</dbReference>
<dbReference type="AlphaFoldDB" id="A0A222FEF9"/>
<dbReference type="PANTHER" id="PTHR36573:SF1">
    <property type="entry name" value="INTERMEMBRANE PHOSPHOLIPID TRANSPORT SYSTEM BINDING PROTEIN MLAC"/>
    <property type="match status" value="1"/>
</dbReference>
<gene>
    <name evidence="2" type="ORF">CHH28_01740</name>
</gene>
<keyword evidence="1" id="KW-0732">Signal</keyword>
<dbReference type="EMBL" id="CP022530">
    <property type="protein sequence ID" value="ASP37475.1"/>
    <property type="molecule type" value="Genomic_DNA"/>
</dbReference>
<feature type="signal peptide" evidence="1">
    <location>
        <begin position="1"/>
        <end position="26"/>
    </location>
</feature>
<protein>
    <recommendedName>
        <fullName evidence="4">Toluene tolerance protein</fullName>
    </recommendedName>
</protein>
<dbReference type="PANTHER" id="PTHR36573">
    <property type="entry name" value="INTERMEMBRANE PHOSPHOLIPID TRANSPORT SYSTEM BINDING PROTEIN MLAC"/>
    <property type="match status" value="1"/>
</dbReference>
<dbReference type="Pfam" id="PF05494">
    <property type="entry name" value="MlaC"/>
    <property type="match status" value="1"/>
</dbReference>
<reference evidence="2 3" key="1">
    <citation type="submission" date="2017-07" db="EMBL/GenBank/DDBJ databases">
        <title>Annotated genome sequence of Bacterioplanes sanyensis isolated from Red Sea.</title>
        <authorList>
            <person name="Rehman Z.U."/>
        </authorList>
    </citation>
    <scope>NUCLEOTIDE SEQUENCE [LARGE SCALE GENOMIC DNA]</scope>
    <source>
        <strain evidence="2 3">NV9</strain>
    </source>
</reference>